<keyword evidence="1" id="KW-1185">Reference proteome</keyword>
<reference evidence="2" key="1">
    <citation type="submission" date="2025-08" db="UniProtKB">
        <authorList>
            <consortium name="RefSeq"/>
        </authorList>
    </citation>
    <scope>IDENTIFICATION</scope>
</reference>
<proteinExistence type="predicted"/>
<accession>A0AC58K8T0</accession>
<evidence type="ECO:0000313" key="1">
    <source>
        <dbReference type="Proteomes" id="UP001732720"/>
    </source>
</evidence>
<name>A0AC58K8T0_CASCN</name>
<organism evidence="1 2">
    <name type="scientific">Castor canadensis</name>
    <name type="common">American beaver</name>
    <dbReference type="NCBI Taxonomy" id="51338"/>
    <lineage>
        <taxon>Eukaryota</taxon>
        <taxon>Metazoa</taxon>
        <taxon>Chordata</taxon>
        <taxon>Craniata</taxon>
        <taxon>Vertebrata</taxon>
        <taxon>Euteleostomi</taxon>
        <taxon>Mammalia</taxon>
        <taxon>Eutheria</taxon>
        <taxon>Euarchontoglires</taxon>
        <taxon>Glires</taxon>
        <taxon>Rodentia</taxon>
        <taxon>Castorimorpha</taxon>
        <taxon>Castoridae</taxon>
        <taxon>Castor</taxon>
    </lineage>
</organism>
<dbReference type="RefSeq" id="XP_073901319.1">
    <property type="nucleotide sequence ID" value="XM_074045218.1"/>
</dbReference>
<protein>
    <submittedName>
        <fullName evidence="2">Uncharacterized protein</fullName>
    </submittedName>
</protein>
<dbReference type="Proteomes" id="UP001732720">
    <property type="component" value="Chromosome 11"/>
</dbReference>
<sequence length="228" mass="24265">MRPSGVGVADPPPESHPGPLRSPAPGQPDPALPGGRGEDGARRQQPLPGTRRQPHSRTAFGANSSRRRSTAGVGGTPRRAQGQAQPCLGWRGPGAGCNAQGLPPRDPGLSGTRWVLRSGTGLSPRSAPFSRPGWAGLHHRDITSIQDVYRAPAALQATPSWKESLESSGHTWKLFASHFHSTRDWKSTGKVPQGHTHSEGSWEESFLPLPTAESWHPSKCPASHSSAH</sequence>
<evidence type="ECO:0000313" key="2">
    <source>
        <dbReference type="RefSeq" id="XP_073901319.1"/>
    </source>
</evidence>
<gene>
    <name evidence="2" type="primary">LOC141413672</name>
</gene>